<accession>A0ABD0L1F3</accession>
<evidence type="ECO:0000313" key="1">
    <source>
        <dbReference type="EMBL" id="KAK7493138.1"/>
    </source>
</evidence>
<gene>
    <name evidence="1" type="ORF">BaRGS_00015659</name>
</gene>
<reference evidence="1 2" key="1">
    <citation type="journal article" date="2023" name="Sci. Data">
        <title>Genome assembly of the Korean intertidal mud-creeper Batillaria attramentaria.</title>
        <authorList>
            <person name="Patra A.K."/>
            <person name="Ho P.T."/>
            <person name="Jun S."/>
            <person name="Lee S.J."/>
            <person name="Kim Y."/>
            <person name="Won Y.J."/>
        </authorList>
    </citation>
    <scope>NUCLEOTIDE SEQUENCE [LARGE SCALE GENOMIC DNA]</scope>
    <source>
        <strain evidence="1">Wonlab-2016</strain>
    </source>
</reference>
<protein>
    <submittedName>
        <fullName evidence="1">Uncharacterized protein</fullName>
    </submittedName>
</protein>
<name>A0ABD0L1F3_9CAEN</name>
<dbReference type="Proteomes" id="UP001519460">
    <property type="component" value="Unassembled WGS sequence"/>
</dbReference>
<dbReference type="AlphaFoldDB" id="A0ABD0L1F3"/>
<comment type="caution">
    <text evidence="1">The sequence shown here is derived from an EMBL/GenBank/DDBJ whole genome shotgun (WGS) entry which is preliminary data.</text>
</comment>
<sequence length="201" mass="22754">MTTISEIQTAHGLCAHSHAPPAIFKTKQQNRSKTATRTHLPSPPGSIWTNLGESELNFGLKERSRWYVRHDTKNLDNVMFSAHRVRAGQAWTSCRESSEVDTRQNGSVLSSPDSFARLVETCLLFHFSNNHFAHIHDWDIYNCCNFWDILQAHGGCSIPLPLEKSGLRGFFSQRRCPNAVSFHESRCTKSSPDPLPLHPEQ</sequence>
<evidence type="ECO:0000313" key="2">
    <source>
        <dbReference type="Proteomes" id="UP001519460"/>
    </source>
</evidence>
<keyword evidence="2" id="KW-1185">Reference proteome</keyword>
<organism evidence="1 2">
    <name type="scientific">Batillaria attramentaria</name>
    <dbReference type="NCBI Taxonomy" id="370345"/>
    <lineage>
        <taxon>Eukaryota</taxon>
        <taxon>Metazoa</taxon>
        <taxon>Spiralia</taxon>
        <taxon>Lophotrochozoa</taxon>
        <taxon>Mollusca</taxon>
        <taxon>Gastropoda</taxon>
        <taxon>Caenogastropoda</taxon>
        <taxon>Sorbeoconcha</taxon>
        <taxon>Cerithioidea</taxon>
        <taxon>Batillariidae</taxon>
        <taxon>Batillaria</taxon>
    </lineage>
</organism>
<dbReference type="EMBL" id="JACVVK020000096">
    <property type="protein sequence ID" value="KAK7493138.1"/>
    <property type="molecule type" value="Genomic_DNA"/>
</dbReference>
<proteinExistence type="predicted"/>